<reference evidence="2" key="1">
    <citation type="submission" date="2015-06" db="UniProtKB">
        <authorList>
            <consortium name="EnsemblPlants"/>
        </authorList>
    </citation>
    <scope>IDENTIFICATION</scope>
</reference>
<feature type="domain" description="DUF4220" evidence="1">
    <location>
        <begin position="2"/>
        <end position="168"/>
    </location>
</feature>
<name>R7W865_AEGTA</name>
<evidence type="ECO:0000313" key="2">
    <source>
        <dbReference type="EnsemblPlants" id="EMT17996"/>
    </source>
</evidence>
<organism evidence="2">
    <name type="scientific">Aegilops tauschii</name>
    <name type="common">Tausch's goatgrass</name>
    <name type="synonym">Aegilops squarrosa</name>
    <dbReference type="NCBI Taxonomy" id="37682"/>
    <lineage>
        <taxon>Eukaryota</taxon>
        <taxon>Viridiplantae</taxon>
        <taxon>Streptophyta</taxon>
        <taxon>Embryophyta</taxon>
        <taxon>Tracheophyta</taxon>
        <taxon>Spermatophyta</taxon>
        <taxon>Magnoliopsida</taxon>
        <taxon>Liliopsida</taxon>
        <taxon>Poales</taxon>
        <taxon>Poaceae</taxon>
        <taxon>BOP clade</taxon>
        <taxon>Pooideae</taxon>
        <taxon>Triticodae</taxon>
        <taxon>Triticeae</taxon>
        <taxon>Triticinae</taxon>
        <taxon>Aegilops</taxon>
    </lineage>
</organism>
<dbReference type="InterPro" id="IPR025315">
    <property type="entry name" value="DUF4220"/>
</dbReference>
<sequence length="186" mass="20937">MADHEAWARQMLLVPIKSFGAIYVLYRYILEDSATGSLRQASCIMLFLGIFKYVKSSVALRRGDLGVVRSSFKQLPSSLVDDDFGEVKNLELDDEKALLVAHILFDICKGTFSDYSMEYIDRVAIRSIFSGRWKTVCKVVEMGVSLMHDILYTKAYVVDPHMGWLCHTSGLTAPDHCSTTDVLARL</sequence>
<dbReference type="ExpressionAtlas" id="R7W865">
    <property type="expression patterns" value="baseline"/>
</dbReference>
<proteinExistence type="predicted"/>
<dbReference type="AlphaFoldDB" id="R7W865"/>
<evidence type="ECO:0000259" key="1">
    <source>
        <dbReference type="Pfam" id="PF13968"/>
    </source>
</evidence>
<dbReference type="Pfam" id="PF13968">
    <property type="entry name" value="DUF4220"/>
    <property type="match status" value="1"/>
</dbReference>
<protein>
    <recommendedName>
        <fullName evidence="1">DUF4220 domain-containing protein</fullName>
    </recommendedName>
</protein>
<dbReference type="PANTHER" id="PTHR31325">
    <property type="entry name" value="OS01G0798800 PROTEIN-RELATED"/>
    <property type="match status" value="1"/>
</dbReference>
<dbReference type="EnsemblPlants" id="EMT17996">
    <property type="protein sequence ID" value="EMT17996"/>
    <property type="gene ID" value="F775_03288"/>
</dbReference>
<accession>R7W865</accession>